<comment type="caution">
    <text evidence="1">The sequence shown here is derived from an EMBL/GenBank/DDBJ whole genome shotgun (WGS) entry which is preliminary data.</text>
</comment>
<sequence>MAYQAAGPSTQPDHNLDADAQYFTCTETPLDKETLRWCKLSKIIDGIEPKLLRDDYPEASYISLTIHTSETSRSHAFCKKTWQDSEELYMNKGPVHMGRQILKAIFEVEELCKATPSGRVMRGQNPEHAKQLDEDRQWQILDMIRYFVSRGKGGVSEEKLYIGPWSPMVEKNIRTEVINFGTNKIRGDIRRAQVAHSSKDNLWW</sequence>
<evidence type="ECO:0000313" key="1">
    <source>
        <dbReference type="EMBL" id="OXA45318.1"/>
    </source>
</evidence>
<gene>
    <name evidence="1" type="ORF">Fcan01_19912</name>
</gene>
<dbReference type="EMBL" id="LNIX01000018">
    <property type="protein sequence ID" value="OXA45318.1"/>
    <property type="molecule type" value="Genomic_DNA"/>
</dbReference>
<protein>
    <submittedName>
        <fullName evidence="1">Uncharacterized protein</fullName>
    </submittedName>
</protein>
<accession>A0A226DJZ3</accession>
<organism evidence="1 2">
    <name type="scientific">Folsomia candida</name>
    <name type="common">Springtail</name>
    <dbReference type="NCBI Taxonomy" id="158441"/>
    <lineage>
        <taxon>Eukaryota</taxon>
        <taxon>Metazoa</taxon>
        <taxon>Ecdysozoa</taxon>
        <taxon>Arthropoda</taxon>
        <taxon>Hexapoda</taxon>
        <taxon>Collembola</taxon>
        <taxon>Entomobryomorpha</taxon>
        <taxon>Isotomoidea</taxon>
        <taxon>Isotomidae</taxon>
        <taxon>Proisotominae</taxon>
        <taxon>Folsomia</taxon>
    </lineage>
</organism>
<name>A0A226DJZ3_FOLCA</name>
<dbReference type="Proteomes" id="UP000198287">
    <property type="component" value="Unassembled WGS sequence"/>
</dbReference>
<keyword evidence="2" id="KW-1185">Reference proteome</keyword>
<proteinExistence type="predicted"/>
<reference evidence="1 2" key="1">
    <citation type="submission" date="2015-12" db="EMBL/GenBank/DDBJ databases">
        <title>The genome of Folsomia candida.</title>
        <authorList>
            <person name="Faddeeva A."/>
            <person name="Derks M.F."/>
            <person name="Anvar Y."/>
            <person name="Smit S."/>
            <person name="Van Straalen N."/>
            <person name="Roelofs D."/>
        </authorList>
    </citation>
    <scope>NUCLEOTIDE SEQUENCE [LARGE SCALE GENOMIC DNA]</scope>
    <source>
        <strain evidence="1 2">VU population</strain>
        <tissue evidence="1">Whole body</tissue>
    </source>
</reference>
<dbReference type="AlphaFoldDB" id="A0A226DJZ3"/>
<evidence type="ECO:0000313" key="2">
    <source>
        <dbReference type="Proteomes" id="UP000198287"/>
    </source>
</evidence>